<name>A0ABY6J942_9BACT</name>
<dbReference type="PANTHER" id="PTHR30273:SF2">
    <property type="entry name" value="PROTEIN FECR"/>
    <property type="match status" value="1"/>
</dbReference>
<dbReference type="PIRSF" id="PIRSF018266">
    <property type="entry name" value="FecR"/>
    <property type="match status" value="1"/>
</dbReference>
<evidence type="ECO:0000259" key="2">
    <source>
        <dbReference type="Pfam" id="PF04773"/>
    </source>
</evidence>
<accession>A0ABY6J942</accession>
<dbReference type="InterPro" id="IPR032508">
    <property type="entry name" value="FecR_C"/>
</dbReference>
<evidence type="ECO:0000313" key="4">
    <source>
        <dbReference type="EMBL" id="UYQ94814.1"/>
    </source>
</evidence>
<proteinExistence type="predicted"/>
<dbReference type="Pfam" id="PF04773">
    <property type="entry name" value="FecR"/>
    <property type="match status" value="1"/>
</dbReference>
<dbReference type="InterPro" id="IPR012373">
    <property type="entry name" value="Ferrdict_sens_TM"/>
</dbReference>
<evidence type="ECO:0000313" key="5">
    <source>
        <dbReference type="Proteomes" id="UP001162741"/>
    </source>
</evidence>
<evidence type="ECO:0000256" key="1">
    <source>
        <dbReference type="SAM" id="Phobius"/>
    </source>
</evidence>
<gene>
    <name evidence="4" type="ORF">MKQ68_06880</name>
</gene>
<organism evidence="4 5">
    <name type="scientific">Chitinophaga horti</name>
    <dbReference type="NCBI Taxonomy" id="2920382"/>
    <lineage>
        <taxon>Bacteria</taxon>
        <taxon>Pseudomonadati</taxon>
        <taxon>Bacteroidota</taxon>
        <taxon>Chitinophagia</taxon>
        <taxon>Chitinophagales</taxon>
        <taxon>Chitinophagaceae</taxon>
        <taxon>Chitinophaga</taxon>
    </lineage>
</organism>
<evidence type="ECO:0000259" key="3">
    <source>
        <dbReference type="Pfam" id="PF16344"/>
    </source>
</evidence>
<feature type="transmembrane region" description="Helical" evidence="1">
    <location>
        <begin position="70"/>
        <end position="91"/>
    </location>
</feature>
<keyword evidence="1" id="KW-1133">Transmembrane helix</keyword>
<dbReference type="InterPro" id="IPR006860">
    <property type="entry name" value="FecR"/>
</dbReference>
<keyword evidence="1" id="KW-0812">Transmembrane</keyword>
<dbReference type="Gene3D" id="2.60.120.1440">
    <property type="match status" value="1"/>
</dbReference>
<dbReference type="PANTHER" id="PTHR30273">
    <property type="entry name" value="PERIPLASMIC SIGNAL SENSOR AND SIGMA FACTOR ACTIVATOR FECR-RELATED"/>
    <property type="match status" value="1"/>
</dbReference>
<reference evidence="4" key="1">
    <citation type="submission" date="2022-10" db="EMBL/GenBank/DDBJ databases">
        <title>Chitinophaga sp. nov., isolated from soil.</title>
        <authorList>
            <person name="Jeon C.O."/>
        </authorList>
    </citation>
    <scope>NUCLEOTIDE SEQUENCE</scope>
    <source>
        <strain evidence="4">R8</strain>
    </source>
</reference>
<dbReference type="RefSeq" id="WP_264282646.1">
    <property type="nucleotide sequence ID" value="NZ_CP107006.1"/>
</dbReference>
<protein>
    <submittedName>
        <fullName evidence="4">FecR domain-containing protein</fullName>
    </submittedName>
</protein>
<dbReference type="Gene3D" id="3.55.50.30">
    <property type="match status" value="1"/>
</dbReference>
<feature type="domain" description="FecR protein" evidence="2">
    <location>
        <begin position="160"/>
        <end position="255"/>
    </location>
</feature>
<dbReference type="Pfam" id="PF16344">
    <property type="entry name" value="FecR_C"/>
    <property type="match status" value="1"/>
</dbReference>
<dbReference type="Proteomes" id="UP001162741">
    <property type="component" value="Chromosome"/>
</dbReference>
<keyword evidence="1" id="KW-0472">Membrane</keyword>
<sequence>MPEQDRITYLLVQYANDRCTRAELQELMQLANSEQLDTAMEVVWEQSSTEADIIDREALYRRIAPPRKRYTWWAAAAAVLLIATVAGSLLLRTSTSIPPVVATIQPGYHQATLTLGDGRTVTLDSNGVQQLSEGNTAIQQQGGLLQYTAKAGAGENVYNTLATPRGGQFSITLPDGSRVWLNAASSLTYPIAFGNTRKVTVTGEAYFEIAADAQRPFTVAVAGKQDIQVLGTSFNVNAYTDEPAITTTLLQGAVRVTGAGQNVQLQPGEQVLQQQQLTVKQVNTAQAIAWKNGLFNFEDADVKGVLRQLERWYDITVEYRGTMPEREFSGKLQRSLTLQQVLEGLSEMGVHFAIEGRKLIVTP</sequence>
<keyword evidence="5" id="KW-1185">Reference proteome</keyword>
<dbReference type="EMBL" id="CP107006">
    <property type="protein sequence ID" value="UYQ94814.1"/>
    <property type="molecule type" value="Genomic_DNA"/>
</dbReference>
<feature type="domain" description="Protein FecR C-terminal" evidence="3">
    <location>
        <begin position="295"/>
        <end position="361"/>
    </location>
</feature>